<keyword evidence="8" id="KW-0406">Ion transport</keyword>
<evidence type="ECO:0000313" key="12">
    <source>
        <dbReference type="EMBL" id="APT91440.1"/>
    </source>
</evidence>
<evidence type="ECO:0000256" key="2">
    <source>
        <dbReference type="ARBA" id="ARBA00022448"/>
    </source>
</evidence>
<dbReference type="KEGG" id="csph:CSPHI_11145"/>
<dbReference type="InterPro" id="IPR027417">
    <property type="entry name" value="P-loop_NTPase"/>
</dbReference>
<keyword evidence="5" id="KW-0547">Nucleotide-binding</keyword>
<keyword evidence="13" id="KW-1185">Reference proteome</keyword>
<dbReference type="PANTHER" id="PTHR42771:SF2">
    <property type="entry name" value="IRON(3+)-HYDROXAMATE IMPORT ATP-BINDING PROTEIN FHUC"/>
    <property type="match status" value="1"/>
</dbReference>
<evidence type="ECO:0000256" key="7">
    <source>
        <dbReference type="ARBA" id="ARBA00023004"/>
    </source>
</evidence>
<dbReference type="RefSeq" id="WP_075693230.1">
    <property type="nucleotide sequence ID" value="NZ_CP009248.1"/>
</dbReference>
<dbReference type="Pfam" id="PF00005">
    <property type="entry name" value="ABC_tran"/>
    <property type="match status" value="1"/>
</dbReference>
<keyword evidence="9" id="KW-0472">Membrane</keyword>
<dbReference type="PROSITE" id="PS50893">
    <property type="entry name" value="ABC_TRANSPORTER_2"/>
    <property type="match status" value="1"/>
</dbReference>
<evidence type="ECO:0000256" key="9">
    <source>
        <dbReference type="ARBA" id="ARBA00023136"/>
    </source>
</evidence>
<accession>A0A1L7D046</accession>
<proteinExistence type="predicted"/>
<feature type="domain" description="ABC transporter" evidence="11">
    <location>
        <begin position="25"/>
        <end position="258"/>
    </location>
</feature>
<evidence type="ECO:0000256" key="10">
    <source>
        <dbReference type="SAM" id="MobiDB-lite"/>
    </source>
</evidence>
<keyword evidence="2" id="KW-0813">Transport</keyword>
<organism evidence="12 13">
    <name type="scientific">Corynebacterium sphenisci DSM 44792</name>
    <dbReference type="NCBI Taxonomy" id="1437874"/>
    <lineage>
        <taxon>Bacteria</taxon>
        <taxon>Bacillati</taxon>
        <taxon>Actinomycetota</taxon>
        <taxon>Actinomycetes</taxon>
        <taxon>Mycobacteriales</taxon>
        <taxon>Corynebacteriaceae</taxon>
        <taxon>Corynebacterium</taxon>
    </lineage>
</organism>
<dbReference type="InterPro" id="IPR003439">
    <property type="entry name" value="ABC_transporter-like_ATP-bd"/>
</dbReference>
<dbReference type="GO" id="GO:0006826">
    <property type="term" value="P:iron ion transport"/>
    <property type="evidence" value="ECO:0007669"/>
    <property type="project" value="UniProtKB-KW"/>
</dbReference>
<evidence type="ECO:0000313" key="13">
    <source>
        <dbReference type="Proteomes" id="UP000185469"/>
    </source>
</evidence>
<dbReference type="PANTHER" id="PTHR42771">
    <property type="entry name" value="IRON(3+)-HYDROXAMATE IMPORT ATP-BINDING PROTEIN FHUC"/>
    <property type="match status" value="1"/>
</dbReference>
<keyword evidence="4" id="KW-0410">Iron transport</keyword>
<dbReference type="CDD" id="cd03214">
    <property type="entry name" value="ABC_Iron-Siderophores_B12_Hemin"/>
    <property type="match status" value="1"/>
</dbReference>
<dbReference type="Gene3D" id="3.40.50.300">
    <property type="entry name" value="P-loop containing nucleotide triphosphate hydrolases"/>
    <property type="match status" value="1"/>
</dbReference>
<sequence length="275" mass="29568">MTAASAPATQAAPPAGRTGPGTPRIAVRDLTVGYGEATIIEGMNLELPADCVTTLIGPNGCGKSTLLNSIATVLDHEGVIELDGEDIERIPRKARATRLSLLPQQPIAPEGISVAQLVSRGRHPHQSWLSRWSAEDAAKVAEALELTGMTHLRARPLSSLSGGQRQHVWLAMALAQETPTMLLDEPTTYLDLANSLEILRRVRRLTPERTVVMVLHDLNLAARFSDHLVVIKDGSLITQGEPGEVITRELLHEVFGFEALVVDDPAVGGPHIVPE</sequence>
<dbReference type="STRING" id="1437874.CSPHI_11145"/>
<evidence type="ECO:0000256" key="6">
    <source>
        <dbReference type="ARBA" id="ARBA00022840"/>
    </source>
</evidence>
<reference evidence="12 13" key="1">
    <citation type="submission" date="2014-08" db="EMBL/GenBank/DDBJ databases">
        <title>Complete genome sequence of Corynebacterium sphenisci CECT 5990(T) (=DSM 44792(T)), isolated from healthy wild penguins.</title>
        <authorList>
            <person name="Ruckert C."/>
            <person name="Albersmeier A."/>
            <person name="Winkler A."/>
            <person name="Kalinowski J."/>
        </authorList>
    </citation>
    <scope>NUCLEOTIDE SEQUENCE [LARGE SCALE GENOMIC DNA]</scope>
    <source>
        <strain evidence="12 13">DSM 44792</strain>
    </source>
</reference>
<dbReference type="Proteomes" id="UP000185469">
    <property type="component" value="Chromosome"/>
</dbReference>
<dbReference type="OrthoDB" id="3579586at2"/>
<evidence type="ECO:0000256" key="8">
    <source>
        <dbReference type="ARBA" id="ARBA00023065"/>
    </source>
</evidence>
<keyword evidence="6" id="KW-0067">ATP-binding</keyword>
<dbReference type="AlphaFoldDB" id="A0A1L7D046"/>
<dbReference type="SUPFAM" id="SSF52540">
    <property type="entry name" value="P-loop containing nucleoside triphosphate hydrolases"/>
    <property type="match status" value="1"/>
</dbReference>
<evidence type="ECO:0000256" key="1">
    <source>
        <dbReference type="ARBA" id="ARBA00004202"/>
    </source>
</evidence>
<evidence type="ECO:0000259" key="11">
    <source>
        <dbReference type="PROSITE" id="PS50893"/>
    </source>
</evidence>
<dbReference type="SMART" id="SM00382">
    <property type="entry name" value="AAA"/>
    <property type="match status" value="1"/>
</dbReference>
<dbReference type="InterPro" id="IPR003593">
    <property type="entry name" value="AAA+_ATPase"/>
</dbReference>
<dbReference type="InterPro" id="IPR051535">
    <property type="entry name" value="Siderophore_ABC-ATPase"/>
</dbReference>
<evidence type="ECO:0000256" key="4">
    <source>
        <dbReference type="ARBA" id="ARBA00022496"/>
    </source>
</evidence>
<protein>
    <recommendedName>
        <fullName evidence="11">ABC transporter domain-containing protein</fullName>
    </recommendedName>
</protein>
<feature type="compositionally biased region" description="Low complexity" evidence="10">
    <location>
        <begin position="1"/>
        <end position="23"/>
    </location>
</feature>
<keyword evidence="3" id="KW-1003">Cell membrane</keyword>
<gene>
    <name evidence="12" type="ORF">CSPHI_11145</name>
</gene>
<dbReference type="FunFam" id="3.40.50.300:FF:000134">
    <property type="entry name" value="Iron-enterobactin ABC transporter ATP-binding protein"/>
    <property type="match status" value="1"/>
</dbReference>
<dbReference type="GO" id="GO:0005524">
    <property type="term" value="F:ATP binding"/>
    <property type="evidence" value="ECO:0007669"/>
    <property type="project" value="UniProtKB-KW"/>
</dbReference>
<dbReference type="GO" id="GO:0016887">
    <property type="term" value="F:ATP hydrolysis activity"/>
    <property type="evidence" value="ECO:0007669"/>
    <property type="project" value="InterPro"/>
</dbReference>
<dbReference type="EMBL" id="CP009248">
    <property type="protein sequence ID" value="APT91440.1"/>
    <property type="molecule type" value="Genomic_DNA"/>
</dbReference>
<dbReference type="GO" id="GO:0005886">
    <property type="term" value="C:plasma membrane"/>
    <property type="evidence" value="ECO:0007669"/>
    <property type="project" value="UniProtKB-SubCell"/>
</dbReference>
<keyword evidence="7" id="KW-0408">Iron</keyword>
<comment type="subcellular location">
    <subcellularLocation>
        <location evidence="1">Cell membrane</location>
        <topology evidence="1">Peripheral membrane protein</topology>
    </subcellularLocation>
</comment>
<name>A0A1L7D046_9CORY</name>
<feature type="region of interest" description="Disordered" evidence="10">
    <location>
        <begin position="1"/>
        <end position="24"/>
    </location>
</feature>
<evidence type="ECO:0000256" key="3">
    <source>
        <dbReference type="ARBA" id="ARBA00022475"/>
    </source>
</evidence>
<evidence type="ECO:0000256" key="5">
    <source>
        <dbReference type="ARBA" id="ARBA00022741"/>
    </source>
</evidence>